<keyword evidence="2" id="KW-1185">Reference proteome</keyword>
<sequence length="120" mass="13321">VKLIPSNYFYGGFAANPNVYVLSRTGNYVEIGVATVFGRLLLTDYSVQQALVHLGALHYSDTLTEILRNGELLSSDDSRNVGICVCAIWCVGGSRCTCGVWLKRVLMSPFTKHRFMSYFS</sequence>
<evidence type="ECO:0000313" key="2">
    <source>
        <dbReference type="Proteomes" id="UP000694557"/>
    </source>
</evidence>
<accession>A0A8C7IQ52</accession>
<dbReference type="Proteomes" id="UP000694557">
    <property type="component" value="Unassembled WGS sequence"/>
</dbReference>
<dbReference type="Ensembl" id="ENSOKIT00005082132.1">
    <property type="protein sequence ID" value="ENSOKIP00005077070.1"/>
    <property type="gene ID" value="ENSOKIG00005033313.1"/>
</dbReference>
<protein>
    <submittedName>
        <fullName evidence="1">Uncharacterized protein</fullName>
    </submittedName>
</protein>
<organism evidence="1 2">
    <name type="scientific">Oncorhynchus kisutch</name>
    <name type="common">Coho salmon</name>
    <name type="synonym">Salmo kisutch</name>
    <dbReference type="NCBI Taxonomy" id="8019"/>
    <lineage>
        <taxon>Eukaryota</taxon>
        <taxon>Metazoa</taxon>
        <taxon>Chordata</taxon>
        <taxon>Craniata</taxon>
        <taxon>Vertebrata</taxon>
        <taxon>Euteleostomi</taxon>
        <taxon>Actinopterygii</taxon>
        <taxon>Neopterygii</taxon>
        <taxon>Teleostei</taxon>
        <taxon>Protacanthopterygii</taxon>
        <taxon>Salmoniformes</taxon>
        <taxon>Salmonidae</taxon>
        <taxon>Salmoninae</taxon>
        <taxon>Oncorhynchus</taxon>
    </lineage>
</organism>
<dbReference type="InterPro" id="IPR019438">
    <property type="entry name" value="Q_salvage"/>
</dbReference>
<reference evidence="1" key="2">
    <citation type="submission" date="2025-09" db="UniProtKB">
        <authorList>
            <consortium name="Ensembl"/>
        </authorList>
    </citation>
    <scope>IDENTIFICATION</scope>
</reference>
<dbReference type="Pfam" id="PF10343">
    <property type="entry name" value="Q_salvage"/>
    <property type="match status" value="1"/>
</dbReference>
<reference evidence="1" key="1">
    <citation type="submission" date="2025-08" db="UniProtKB">
        <authorList>
            <consortium name="Ensembl"/>
        </authorList>
    </citation>
    <scope>IDENTIFICATION</scope>
</reference>
<name>A0A8C7IQ52_ONCKI</name>
<evidence type="ECO:0000313" key="1">
    <source>
        <dbReference type="Ensembl" id="ENSOKIP00005077070.1"/>
    </source>
</evidence>
<proteinExistence type="predicted"/>
<dbReference type="AlphaFoldDB" id="A0A8C7IQ52"/>